<dbReference type="EMBL" id="ANIE01000001">
    <property type="protein sequence ID" value="KEF33113.1"/>
    <property type="molecule type" value="Genomic_DNA"/>
</dbReference>
<comment type="caution">
    <text evidence="2">The sequence shown here is derived from an EMBL/GenBank/DDBJ whole genome shotgun (WGS) entry which is preliminary data.</text>
</comment>
<evidence type="ECO:0000313" key="3">
    <source>
        <dbReference type="Proteomes" id="UP000035057"/>
    </source>
</evidence>
<organism evidence="2 3">
    <name type="scientific">Marinobacter nitratireducens</name>
    <dbReference type="NCBI Taxonomy" id="1137280"/>
    <lineage>
        <taxon>Bacteria</taxon>
        <taxon>Pseudomonadati</taxon>
        <taxon>Pseudomonadota</taxon>
        <taxon>Gammaproteobacteria</taxon>
        <taxon>Pseudomonadales</taxon>
        <taxon>Marinobacteraceae</taxon>
        <taxon>Marinobacter</taxon>
    </lineage>
</organism>
<reference evidence="2 3" key="1">
    <citation type="submission" date="2012-12" db="EMBL/GenBank/DDBJ databases">
        <title>Genome assembly of Marinobacter sp. AK21.</title>
        <authorList>
            <person name="Khatri I."/>
            <person name="Kumar R."/>
            <person name="Vaidya B."/>
            <person name="Subramanian S."/>
            <person name="Pinnaka A."/>
        </authorList>
    </citation>
    <scope>NUCLEOTIDE SEQUENCE [LARGE SCALE GENOMIC DNA]</scope>
    <source>
        <strain evidence="2 3">AK21</strain>
    </source>
</reference>
<name>A0A072N832_9GAMM</name>
<keyword evidence="3" id="KW-1185">Reference proteome</keyword>
<gene>
    <name evidence="2" type="ORF">D777_00121</name>
</gene>
<proteinExistence type="predicted"/>
<dbReference type="PATRIC" id="fig|1137280.3.peg.119"/>
<sequence>MANSTEKTVIQALLQQQSTELLGHPLFTDFESEDAVLAAFVDERLTAKQKTVVKEVLSSNPMLRQQWLAVRAAQASQPAVGRSKVKLGWSFGGIGAVASVALAAVLLWPNKEPEPQLELAAKREMRAPVNVASAPDYADIVQVVPLSAWQAFWEVYEGEESTASPIDQTAQLFGQLASNLRALEATACQDGRVPLGEEVLPVKASWGPLSERFAEELAPLTPQNDAQWCQLGAILKQKAQKTITDNNPQR</sequence>
<protein>
    <submittedName>
        <fullName evidence="2">Uncharacterized protein</fullName>
    </submittedName>
</protein>
<dbReference type="OrthoDB" id="10017296at2"/>
<keyword evidence="1" id="KW-1133">Transmembrane helix</keyword>
<evidence type="ECO:0000256" key="1">
    <source>
        <dbReference type="SAM" id="Phobius"/>
    </source>
</evidence>
<dbReference type="AlphaFoldDB" id="A0A072N832"/>
<dbReference type="Proteomes" id="UP000035057">
    <property type="component" value="Unassembled WGS sequence"/>
</dbReference>
<dbReference type="STRING" id="1137280.D777_00121"/>
<keyword evidence="1" id="KW-0812">Transmembrane</keyword>
<evidence type="ECO:0000313" key="2">
    <source>
        <dbReference type="EMBL" id="KEF33113.1"/>
    </source>
</evidence>
<accession>A0A072N832</accession>
<keyword evidence="1" id="KW-0472">Membrane</keyword>
<feature type="transmembrane region" description="Helical" evidence="1">
    <location>
        <begin position="87"/>
        <end position="108"/>
    </location>
</feature>
<dbReference type="RefSeq" id="WP_036127580.1">
    <property type="nucleotide sequence ID" value="NZ_ANIE01000001.1"/>
</dbReference>